<name>A0A9Q8X4G3_9GAMM</name>
<accession>A0A9Q8X4G3</accession>
<protein>
    <recommendedName>
        <fullName evidence="4">S9 family peptidase</fullName>
    </recommendedName>
</protein>
<organism evidence="2 3">
    <name type="scientific">SAR86 cluster bacterium</name>
    <dbReference type="NCBI Taxonomy" id="2030880"/>
    <lineage>
        <taxon>Bacteria</taxon>
        <taxon>Pseudomonadati</taxon>
        <taxon>Pseudomonadota</taxon>
        <taxon>Gammaproteobacteria</taxon>
        <taxon>SAR86 cluster</taxon>
    </lineage>
</organism>
<dbReference type="AlphaFoldDB" id="A0A9Q8X4G3"/>
<keyword evidence="1" id="KW-0732">Signal</keyword>
<feature type="signal peptide" evidence="1">
    <location>
        <begin position="1"/>
        <end position="17"/>
    </location>
</feature>
<dbReference type="EMBL" id="CP097966">
    <property type="protein sequence ID" value="URQ63633.1"/>
    <property type="molecule type" value="Genomic_DNA"/>
</dbReference>
<sequence length="48" mass="5276">MKNVLTLLILISFIATTAEVKNQFATLPDIYSVKISPDGKSIGILRKN</sequence>
<proteinExistence type="predicted"/>
<reference evidence="2" key="1">
    <citation type="submission" date="2022-05" db="EMBL/GenBank/DDBJ databases">
        <title>Single-amplified genomics reveal most streamlined microbe among free-living bacteria.</title>
        <authorList>
            <person name="Roda-Garcia J."/>
            <person name="Haro-Moreno J.M."/>
            <person name="Rodriguez-Valera F."/>
            <person name="Almagro-Moreno S."/>
            <person name="Lopez-Perez M."/>
        </authorList>
    </citation>
    <scope>NUCLEOTIDE SEQUENCE</scope>
    <source>
        <strain evidence="2">TMED112-D2-2</strain>
    </source>
</reference>
<dbReference type="Proteomes" id="UP001056381">
    <property type="component" value="Chromosome"/>
</dbReference>
<evidence type="ECO:0000313" key="2">
    <source>
        <dbReference type="EMBL" id="URQ63633.1"/>
    </source>
</evidence>
<gene>
    <name evidence="2" type="ORF">M9B40_02400</name>
</gene>
<evidence type="ECO:0000256" key="1">
    <source>
        <dbReference type="SAM" id="SignalP"/>
    </source>
</evidence>
<keyword evidence="3" id="KW-1185">Reference proteome</keyword>
<evidence type="ECO:0008006" key="4">
    <source>
        <dbReference type="Google" id="ProtNLM"/>
    </source>
</evidence>
<feature type="chain" id="PRO_5040147880" description="S9 family peptidase" evidence="1">
    <location>
        <begin position="18"/>
        <end position="48"/>
    </location>
</feature>
<evidence type="ECO:0000313" key="3">
    <source>
        <dbReference type="Proteomes" id="UP001056381"/>
    </source>
</evidence>